<dbReference type="SUPFAM" id="SSF47413">
    <property type="entry name" value="lambda repressor-like DNA-binding domains"/>
    <property type="match status" value="1"/>
</dbReference>
<proteinExistence type="predicted"/>
<dbReference type="CDD" id="cd06267">
    <property type="entry name" value="PBP1_LacI_sugar_binding-like"/>
    <property type="match status" value="1"/>
</dbReference>
<evidence type="ECO:0000256" key="1">
    <source>
        <dbReference type="ARBA" id="ARBA00023015"/>
    </source>
</evidence>
<dbReference type="InterPro" id="IPR046335">
    <property type="entry name" value="LacI/GalR-like_sensor"/>
</dbReference>
<sequence>MSRPTLARIAEASGLSLSTVSRVLRDRPGVSEDARRAVSIALRSLGVEPPPATNPDTASGARLIAVVSNALVGPDVDPYATLALALNRRIFELGDIAVTAAAGDGLDPATAFASRGVAGAIVLGGADAGSESQRLAAAGMPVVRISNAPHSGLPQFVLDASSGIETAVRHLAHMGHRRIGFAVVQNSAAESRANVFRQAVAQTLHVQATRAEAPVEITREGQLAGAHAAEVLLAQGITAAISSSPAITLGFLEATARARLHMPEDLSLLTVGDLPDADVLDPPMSQVTYDWTQLAESAVSELRRIIGQRDAGHSPSVPAHYRVVPELVLRASVRPVTKR</sequence>
<dbReference type="Gene3D" id="1.10.260.40">
    <property type="entry name" value="lambda repressor-like DNA-binding domains"/>
    <property type="match status" value="1"/>
</dbReference>
<organism evidence="5 6">
    <name type="scientific">Brevibacterium yomogidense</name>
    <dbReference type="NCBI Taxonomy" id="946573"/>
    <lineage>
        <taxon>Bacteria</taxon>
        <taxon>Bacillati</taxon>
        <taxon>Actinomycetota</taxon>
        <taxon>Actinomycetes</taxon>
        <taxon>Micrococcales</taxon>
        <taxon>Brevibacteriaceae</taxon>
        <taxon>Brevibacterium</taxon>
    </lineage>
</organism>
<dbReference type="SMART" id="SM00354">
    <property type="entry name" value="HTH_LACI"/>
    <property type="match status" value="1"/>
</dbReference>
<accession>A0A1X6XMI2</accession>
<dbReference type="InterPro" id="IPR010982">
    <property type="entry name" value="Lambda_DNA-bd_dom_sf"/>
</dbReference>
<dbReference type="PROSITE" id="PS50932">
    <property type="entry name" value="HTH_LACI_2"/>
    <property type="match status" value="1"/>
</dbReference>
<dbReference type="Gene3D" id="3.40.50.2300">
    <property type="match status" value="2"/>
</dbReference>
<dbReference type="EMBL" id="FWFF01000020">
    <property type="protein sequence ID" value="SLN00554.1"/>
    <property type="molecule type" value="Genomic_DNA"/>
</dbReference>
<reference evidence="6" key="1">
    <citation type="submission" date="2017-02" db="EMBL/GenBank/DDBJ databases">
        <authorList>
            <person name="Dridi B."/>
        </authorList>
    </citation>
    <scope>NUCLEOTIDE SEQUENCE [LARGE SCALE GENOMIC DNA]</scope>
    <source>
        <strain evidence="6">B Co 03.10</strain>
    </source>
</reference>
<dbReference type="SUPFAM" id="SSF53822">
    <property type="entry name" value="Periplasmic binding protein-like I"/>
    <property type="match status" value="1"/>
</dbReference>
<dbReference type="PANTHER" id="PTHR30146:SF153">
    <property type="entry name" value="LACTOSE OPERON REPRESSOR"/>
    <property type="match status" value="1"/>
</dbReference>
<dbReference type="Pfam" id="PF00356">
    <property type="entry name" value="LacI"/>
    <property type="match status" value="1"/>
</dbReference>
<dbReference type="GO" id="GO:0003700">
    <property type="term" value="F:DNA-binding transcription factor activity"/>
    <property type="evidence" value="ECO:0007669"/>
    <property type="project" value="TreeGrafter"/>
</dbReference>
<dbReference type="InterPro" id="IPR028082">
    <property type="entry name" value="Peripla_BP_I"/>
</dbReference>
<keyword evidence="1" id="KW-0805">Transcription regulation</keyword>
<keyword evidence="2" id="KW-0238">DNA-binding</keyword>
<feature type="domain" description="HTH lacI-type" evidence="4">
    <location>
        <begin position="4"/>
        <end position="46"/>
    </location>
</feature>
<keyword evidence="6" id="KW-1185">Reference proteome</keyword>
<evidence type="ECO:0000256" key="3">
    <source>
        <dbReference type="ARBA" id="ARBA00023163"/>
    </source>
</evidence>
<evidence type="ECO:0000259" key="4">
    <source>
        <dbReference type="PROSITE" id="PS50932"/>
    </source>
</evidence>
<dbReference type="AlphaFoldDB" id="A0A1X6XMI2"/>
<name>A0A1X6XMI2_9MICO</name>
<dbReference type="RefSeq" id="WP_087008834.1">
    <property type="nucleotide sequence ID" value="NZ_FWFF01000020.1"/>
</dbReference>
<dbReference type="Proteomes" id="UP000196581">
    <property type="component" value="Unassembled WGS sequence"/>
</dbReference>
<keyword evidence="3" id="KW-0804">Transcription</keyword>
<dbReference type="CDD" id="cd01392">
    <property type="entry name" value="HTH_LacI"/>
    <property type="match status" value="1"/>
</dbReference>
<protein>
    <submittedName>
        <fullName evidence="5">Maltose operon transcriptional repressor MalR, LacI family</fullName>
    </submittedName>
</protein>
<dbReference type="Pfam" id="PF13377">
    <property type="entry name" value="Peripla_BP_3"/>
    <property type="match status" value="1"/>
</dbReference>
<dbReference type="GO" id="GO:0000976">
    <property type="term" value="F:transcription cis-regulatory region binding"/>
    <property type="evidence" value="ECO:0007669"/>
    <property type="project" value="TreeGrafter"/>
</dbReference>
<evidence type="ECO:0000313" key="6">
    <source>
        <dbReference type="Proteomes" id="UP000196581"/>
    </source>
</evidence>
<dbReference type="InterPro" id="IPR000843">
    <property type="entry name" value="HTH_LacI"/>
</dbReference>
<gene>
    <name evidence="5" type="ORF">FM105_12925</name>
</gene>
<evidence type="ECO:0000256" key="2">
    <source>
        <dbReference type="ARBA" id="ARBA00023125"/>
    </source>
</evidence>
<evidence type="ECO:0000313" key="5">
    <source>
        <dbReference type="EMBL" id="SLN00554.1"/>
    </source>
</evidence>
<dbReference type="PANTHER" id="PTHR30146">
    <property type="entry name" value="LACI-RELATED TRANSCRIPTIONAL REPRESSOR"/>
    <property type="match status" value="1"/>
</dbReference>